<protein>
    <submittedName>
        <fullName evidence="1">Uncharacterized protein</fullName>
    </submittedName>
</protein>
<name>A0ABX4XK39_9LIST</name>
<dbReference type="RefSeq" id="WP_103035016.1">
    <property type="nucleotide sequence ID" value="NZ_MPDH01000020.1"/>
</dbReference>
<keyword evidence="2" id="KW-1185">Reference proteome</keyword>
<dbReference type="EMBL" id="MPDH01000020">
    <property type="protein sequence ID" value="PNP88968.1"/>
    <property type="molecule type" value="Genomic_DNA"/>
</dbReference>
<reference evidence="1 2" key="1">
    <citation type="submission" date="2016-11" db="EMBL/GenBank/DDBJ databases">
        <title>Whole Genome Sequence of Listeria newyorkensis.</title>
        <authorList>
            <person name="Frink S."/>
            <person name="Morales C."/>
            <person name="Kiang D."/>
        </authorList>
    </citation>
    <scope>NUCLEOTIDE SEQUENCE [LARGE SCALE GENOMIC DNA]</scope>
    <source>
        <strain evidence="1 2">F1604011-044</strain>
    </source>
</reference>
<gene>
    <name evidence="1" type="ORF">BMT55_13940</name>
</gene>
<proteinExistence type="predicted"/>
<dbReference type="Proteomes" id="UP000236500">
    <property type="component" value="Unassembled WGS sequence"/>
</dbReference>
<evidence type="ECO:0000313" key="1">
    <source>
        <dbReference type="EMBL" id="PNP88968.1"/>
    </source>
</evidence>
<organism evidence="1 2">
    <name type="scientific">Listeria newyorkensis</name>
    <dbReference type="NCBI Taxonomy" id="1497681"/>
    <lineage>
        <taxon>Bacteria</taxon>
        <taxon>Bacillati</taxon>
        <taxon>Bacillota</taxon>
        <taxon>Bacilli</taxon>
        <taxon>Bacillales</taxon>
        <taxon>Listeriaceae</taxon>
        <taxon>Listeria</taxon>
    </lineage>
</organism>
<accession>A0ABX4XK39</accession>
<comment type="caution">
    <text evidence="1">The sequence shown here is derived from an EMBL/GenBank/DDBJ whole genome shotgun (WGS) entry which is preliminary data.</text>
</comment>
<sequence length="60" mass="6896">MTNQSDDKLIINVKTTVDENDFERAQLLADKVKFHIQQAKTFADELAKLDIKVDFELDAN</sequence>
<evidence type="ECO:0000313" key="2">
    <source>
        <dbReference type="Proteomes" id="UP000236500"/>
    </source>
</evidence>